<keyword evidence="8" id="KW-0418">Kinase</keyword>
<evidence type="ECO:0000256" key="9">
    <source>
        <dbReference type="ARBA" id="ARBA00022842"/>
    </source>
</evidence>
<dbReference type="NCBIfam" id="TIGR02364">
    <property type="entry name" value="dha_pts"/>
    <property type="match status" value="1"/>
</dbReference>
<evidence type="ECO:0000256" key="8">
    <source>
        <dbReference type="ARBA" id="ARBA00022777"/>
    </source>
</evidence>
<proteinExistence type="inferred from homology"/>
<evidence type="ECO:0000259" key="12">
    <source>
        <dbReference type="PROSITE" id="PS51096"/>
    </source>
</evidence>
<evidence type="ECO:0000256" key="5">
    <source>
        <dbReference type="ARBA" id="ARBA00012095"/>
    </source>
</evidence>
<feature type="compositionally biased region" description="Low complexity" evidence="11">
    <location>
        <begin position="147"/>
        <end position="167"/>
    </location>
</feature>
<dbReference type="InterPro" id="IPR000121">
    <property type="entry name" value="PEP_util_C"/>
</dbReference>
<reference evidence="14 15" key="1">
    <citation type="submission" date="2020-10" db="EMBL/GenBank/DDBJ databases">
        <title>Trueperella pecoris sp. nov. isolated from bovine and porcine specimens.</title>
        <authorList>
            <person name="Schoenecker L."/>
            <person name="Schnydrig P."/>
            <person name="Brodard I."/>
            <person name="Thomann A."/>
            <person name="Hemphill A."/>
            <person name="Rodriguez-Campos S."/>
            <person name="Perreten V."/>
            <person name="Jores J."/>
            <person name="Kittl S."/>
        </authorList>
    </citation>
    <scope>NUCLEOTIDE SEQUENCE [LARGE SCALE GENOMIC DNA]</scope>
    <source>
        <strain evidence="14 15">15A0121</strain>
    </source>
</reference>
<dbReference type="GO" id="GO:0046872">
    <property type="term" value="F:metal ion binding"/>
    <property type="evidence" value="ECO:0007669"/>
    <property type="project" value="UniProtKB-KW"/>
</dbReference>
<dbReference type="Gene3D" id="1.10.274.10">
    <property type="entry name" value="PtsI, HPr-binding domain"/>
    <property type="match status" value="1"/>
</dbReference>
<dbReference type="CDD" id="cd00367">
    <property type="entry name" value="PTS-HPr_like"/>
    <property type="match status" value="1"/>
</dbReference>
<evidence type="ECO:0000256" key="3">
    <source>
        <dbReference type="ARBA" id="ARBA00002788"/>
    </source>
</evidence>
<comment type="subunit">
    <text evidence="10">Homodimer. The dihydroxyacetone kinase complex is composed of a homodimer of DhaM, a homodimer of DhaK and the subunit DhaL.</text>
</comment>
<dbReference type="InterPro" id="IPR035895">
    <property type="entry name" value="HPr-like_sf"/>
</dbReference>
<organism evidence="14 15">
    <name type="scientific">Trueperella pecoris</name>
    <dbReference type="NCBI Taxonomy" id="2733571"/>
    <lineage>
        <taxon>Bacteria</taxon>
        <taxon>Bacillati</taxon>
        <taxon>Actinomycetota</taxon>
        <taxon>Actinomycetes</taxon>
        <taxon>Actinomycetales</taxon>
        <taxon>Actinomycetaceae</taxon>
        <taxon>Trueperella</taxon>
    </lineage>
</organism>
<dbReference type="GO" id="GO:0009401">
    <property type="term" value="P:phosphoenolpyruvate-dependent sugar phosphotransferase system"/>
    <property type="evidence" value="ECO:0007669"/>
    <property type="project" value="InterPro"/>
</dbReference>
<evidence type="ECO:0000313" key="15">
    <source>
        <dbReference type="Proteomes" id="UP000595053"/>
    </source>
</evidence>
<dbReference type="NCBIfam" id="TIGR01003">
    <property type="entry name" value="PTS_HPr_family"/>
    <property type="match status" value="1"/>
</dbReference>
<evidence type="ECO:0000256" key="1">
    <source>
        <dbReference type="ARBA" id="ARBA00001113"/>
    </source>
</evidence>
<dbReference type="InterPro" id="IPR004701">
    <property type="entry name" value="PTS_EIIA_man-typ"/>
</dbReference>
<dbReference type="SUPFAM" id="SSF51621">
    <property type="entry name" value="Phosphoenolpyruvate/pyruvate domain"/>
    <property type="match status" value="1"/>
</dbReference>
<dbReference type="EC" id="2.7.1.121" evidence="5"/>
<comment type="function">
    <text evidence="3">Component of the dihydroxyacetone kinase complex, which is responsible for the phosphoenolpyruvate (PEP)-dependent phosphorylation of dihydroxyacetone. DhaM serves as the phosphoryl donor. Is phosphorylated by phosphoenolpyruvate in an EI- and HPr-dependent reaction, and a phosphorelay system on histidine residues finally leads to phosphoryl transfer to DhaL and dihydroxyacetone.</text>
</comment>
<dbReference type="Gene3D" id="3.30.1340.10">
    <property type="entry name" value="HPr-like"/>
    <property type="match status" value="1"/>
</dbReference>
<dbReference type="EMBL" id="CP063213">
    <property type="protein sequence ID" value="QOR46016.1"/>
    <property type="molecule type" value="Genomic_DNA"/>
</dbReference>
<evidence type="ECO:0000313" key="14">
    <source>
        <dbReference type="EMBL" id="QOR46016.1"/>
    </source>
</evidence>
<dbReference type="PROSITE" id="PS51350">
    <property type="entry name" value="PTS_HPR_DOM"/>
    <property type="match status" value="1"/>
</dbReference>
<dbReference type="SUPFAM" id="SSF52009">
    <property type="entry name" value="Phosphohistidine domain"/>
    <property type="match status" value="1"/>
</dbReference>
<keyword evidence="7" id="KW-0479">Metal-binding</keyword>
<dbReference type="PRINTS" id="PR00107">
    <property type="entry name" value="PHOSPHOCPHPR"/>
</dbReference>
<dbReference type="Gene3D" id="3.40.50.510">
    <property type="entry name" value="Phosphotransferase system, mannose-type IIA component"/>
    <property type="match status" value="1"/>
</dbReference>
<dbReference type="Pfam" id="PF02896">
    <property type="entry name" value="PEP-utilizers_C"/>
    <property type="match status" value="1"/>
</dbReference>
<dbReference type="Pfam" id="PF03610">
    <property type="entry name" value="EIIA-man"/>
    <property type="match status" value="1"/>
</dbReference>
<dbReference type="InterPro" id="IPR040442">
    <property type="entry name" value="Pyrv_kinase-like_dom_sf"/>
</dbReference>
<feature type="domain" description="PTS EIIA type-4" evidence="12">
    <location>
        <begin position="3"/>
        <end position="133"/>
    </location>
</feature>
<dbReference type="PANTHER" id="PTHR46244">
    <property type="entry name" value="PHOSPHOENOLPYRUVATE-PROTEIN PHOSPHOTRANSFERASE"/>
    <property type="match status" value="1"/>
</dbReference>
<dbReference type="Gene3D" id="3.50.30.10">
    <property type="entry name" value="Phosphohistidine domain"/>
    <property type="match status" value="1"/>
</dbReference>
<dbReference type="SUPFAM" id="SSF47831">
    <property type="entry name" value="Enzyme I of the PEP:sugar phosphotransferase system HPr-binding (sub)domain"/>
    <property type="match status" value="1"/>
</dbReference>
<dbReference type="InterPro" id="IPR008279">
    <property type="entry name" value="PEP-util_enz_mobile_dom"/>
</dbReference>
<protein>
    <recommendedName>
        <fullName evidence="5">phosphoenolpyruvate--glycerone phosphotransferase</fullName>
        <ecNumber evidence="5">2.7.1.121</ecNumber>
    </recommendedName>
</protein>
<sequence length="796" mass="83542">MTNVGLVVVSHSAPLAAAARDLALDMGRNAVIVAAGGTGGDGFGTNAELIASAIEEADSGAGVVVLVDLGSAVMSTEMALEFVDPDLAERTIVAPAPLVEGLVVAAVAASAGADREAVAREAMGALASKQSDIPFDPATADSPDGLSGAASSDVAASGAAATAAPPDTTDDREWHSRRFVVDDPAGLHARPAGALVAAVAPYDADVRVYHELAGRGPVLARSMTSLISLGVQEGDEILVQATGPDAQAALDAVGDLAARGWLAEGESKPETTIPAHMRSPGSGLEIAVGPALVWRVVPREEVRQTTENQMEAYLEARETVRAYLSSLGTDPILTLQVGLLDDPAYASRIISSIEAGNPAEVAVRAATSNTVADYQELPTEYLRERSEDVSALGELLVQALHGIPLGGLATAIRDFGRDPIVVLDSLTPALASEIDAARVIGILAATGSSTGHGALIASAKGIPVIAGKDIARKINDGEEIALEPRSGIVTVNPTREQLRELLRASKEQARLDEVARAHAHEPAIFAGRQIYVRANVATTDDARLGAENGADGSGLVRTEVLFADWEHLPSIDEQVAIFSAITQALGADKQVIIRTWDVGADKPVAFFESNHEENPFLGVRGIRLMRKFSQALIDQFRAIIRVAQHADVRVMIPMVTNVSEVVWARRMFNEAVQAEGRPDELPMFGMMLETPAALLNVKAFDEKVDFFSVGTNDLIQYMAAADRGNADVEDISAEVIPLVVDLIADAARLLDSPLGVCGDLASSEEHVPQLIRAGVASLSVRPGLVPRIKQAIRHIP</sequence>
<dbReference type="InterPro" id="IPR036618">
    <property type="entry name" value="PtsI_HPr-bd_sf"/>
</dbReference>
<accession>A0A7M1QVW3</accession>
<gene>
    <name evidence="14" type="ORF">INS88_01990</name>
</gene>
<dbReference type="Pfam" id="PF05524">
    <property type="entry name" value="PEP-utilisers_N"/>
    <property type="match status" value="1"/>
</dbReference>
<dbReference type="GO" id="GO:0016020">
    <property type="term" value="C:membrane"/>
    <property type="evidence" value="ECO:0007669"/>
    <property type="project" value="InterPro"/>
</dbReference>
<dbReference type="SUPFAM" id="SSF53062">
    <property type="entry name" value="PTS system fructose IIA component-like"/>
    <property type="match status" value="1"/>
</dbReference>
<comment type="similarity">
    <text evidence="4">Belongs to the PEP-utilizing enzyme family.</text>
</comment>
<evidence type="ECO:0000256" key="4">
    <source>
        <dbReference type="ARBA" id="ARBA00007837"/>
    </source>
</evidence>
<dbReference type="AlphaFoldDB" id="A0A7M1QVW3"/>
<dbReference type="PANTHER" id="PTHR46244:SF6">
    <property type="entry name" value="PHOSPHOENOLPYRUVATE-PROTEIN PHOSPHOTRANSFERASE"/>
    <property type="match status" value="1"/>
</dbReference>
<name>A0A7M1QVW3_9ACTO</name>
<dbReference type="InterPro" id="IPR050499">
    <property type="entry name" value="PEP-utilizing_PTS_enzyme"/>
</dbReference>
<keyword evidence="9" id="KW-0460">Magnesium</keyword>
<evidence type="ECO:0000256" key="2">
    <source>
        <dbReference type="ARBA" id="ARBA00001946"/>
    </source>
</evidence>
<dbReference type="InterPro" id="IPR015813">
    <property type="entry name" value="Pyrv/PenolPyrv_kinase-like_dom"/>
</dbReference>
<keyword evidence="15" id="KW-1185">Reference proteome</keyword>
<evidence type="ECO:0000259" key="13">
    <source>
        <dbReference type="PROSITE" id="PS51350"/>
    </source>
</evidence>
<dbReference type="InterPro" id="IPR012844">
    <property type="entry name" value="DhaM_N"/>
</dbReference>
<dbReference type="Proteomes" id="UP000595053">
    <property type="component" value="Chromosome"/>
</dbReference>
<dbReference type="InterPro" id="IPR036637">
    <property type="entry name" value="Phosphohistidine_dom_sf"/>
</dbReference>
<feature type="domain" description="HPr" evidence="13">
    <location>
        <begin position="174"/>
        <end position="265"/>
    </location>
</feature>
<comment type="cofactor">
    <cofactor evidence="2">
        <name>Mg(2+)</name>
        <dbReference type="ChEBI" id="CHEBI:18420"/>
    </cofactor>
</comment>
<evidence type="ECO:0000256" key="7">
    <source>
        <dbReference type="ARBA" id="ARBA00022723"/>
    </source>
</evidence>
<evidence type="ECO:0000256" key="6">
    <source>
        <dbReference type="ARBA" id="ARBA00022679"/>
    </source>
</evidence>
<dbReference type="GO" id="GO:0047324">
    <property type="term" value="F:phosphoenolpyruvate-glycerone phosphotransferase activity"/>
    <property type="evidence" value="ECO:0007669"/>
    <property type="project" value="UniProtKB-EC"/>
</dbReference>
<dbReference type="InterPro" id="IPR036662">
    <property type="entry name" value="PTS_EIIA_man-typ_sf"/>
</dbReference>
<evidence type="ECO:0000256" key="10">
    <source>
        <dbReference type="ARBA" id="ARBA00046577"/>
    </source>
</evidence>
<keyword evidence="6" id="KW-0808">Transferase</keyword>
<comment type="catalytic activity">
    <reaction evidence="1">
        <text>dihydroxyacetone + phosphoenolpyruvate = dihydroxyacetone phosphate + pyruvate</text>
        <dbReference type="Rhea" id="RHEA:18381"/>
        <dbReference type="ChEBI" id="CHEBI:15361"/>
        <dbReference type="ChEBI" id="CHEBI:16016"/>
        <dbReference type="ChEBI" id="CHEBI:57642"/>
        <dbReference type="ChEBI" id="CHEBI:58702"/>
        <dbReference type="EC" id="2.7.1.121"/>
    </reaction>
</comment>
<dbReference type="Gene3D" id="3.20.20.60">
    <property type="entry name" value="Phosphoenolpyruvate-binding domains"/>
    <property type="match status" value="1"/>
</dbReference>
<dbReference type="RefSeq" id="WP_197551436.1">
    <property type="nucleotide sequence ID" value="NZ_CP063213.1"/>
</dbReference>
<dbReference type="PROSITE" id="PS51096">
    <property type="entry name" value="PTS_EIIA_TYPE_4"/>
    <property type="match status" value="1"/>
</dbReference>
<dbReference type="InterPro" id="IPR000032">
    <property type="entry name" value="HPr-like"/>
</dbReference>
<dbReference type="PRINTS" id="PR01736">
    <property type="entry name" value="PHPHTRNFRASE"/>
</dbReference>
<evidence type="ECO:0000256" key="11">
    <source>
        <dbReference type="SAM" id="MobiDB-lite"/>
    </source>
</evidence>
<dbReference type="InterPro" id="IPR008731">
    <property type="entry name" value="PTS_EIN"/>
</dbReference>
<feature type="region of interest" description="Disordered" evidence="11">
    <location>
        <begin position="132"/>
        <end position="172"/>
    </location>
</feature>
<dbReference type="Pfam" id="PF00391">
    <property type="entry name" value="PEP-utilizers"/>
    <property type="match status" value="1"/>
</dbReference>
<dbReference type="Pfam" id="PF00381">
    <property type="entry name" value="PTS-HPr"/>
    <property type="match status" value="1"/>
</dbReference>
<dbReference type="SUPFAM" id="SSF55594">
    <property type="entry name" value="HPr-like"/>
    <property type="match status" value="1"/>
</dbReference>